<dbReference type="NCBIfam" id="TIGR04056">
    <property type="entry name" value="OMP_RagA_SusC"/>
    <property type="match status" value="1"/>
</dbReference>
<sequence>MRRIYSLLAGMLLVMSQFAYAQQKTITGKVTDAKDGSSLPGVTVKAKGTATGTVTIADGSFSINVPNSTNTLVFTFVGYGDQEVNVTNQSNVTVALSTGNKELSEVVVVGYGTQSKRELTGAVAKVQGKELENQPVASFESALQGRAPGVVIESGSGKVGQGIKIRIRGTSSISASSQPLYVIDGLPIISESQSVSTNDATNPLADINPNDIESVEVLKDASASAIYGARAANGVVLITTKKGRQGEKTVFEVNASTGFSKPTKKRGFLDAKQYVDLLMERAANDGRSQFATPLPDFPTFATEQESIDFFQKRITNRMNVLSLGTDWKNQAVNTNWEDQVYRDVAHTRQLDLSARGGTEKTKFYVSGFYNDQEAIVIVNRFRRYGARMNLEHQASNKLSFGINIAVNRSQLDRISDDNAFSTPGQLVAQAPVSPLTDPETGKLNSSTLYPNGLIDAAYNSNKQITFRTIGNAFATYNILPSLSFRTEFGADLSNLTEQQYLSKLSTDGAPKGTAYYNYTQNTNINTNNYFTFSPSLGENHNLSAVLGMSYQQNDLSTSYVEGENFPSDAIKNLSAAGSITAGTSYNQRYNFLSYFFRANYAFKGKYLAGFSIRSDGSSRFGPDNRYGYFPAGSLGWLISEEDFMKHNSVVSYLKLRASYGLTGNAEIGENQYQTLLEVTNYPNLPGYRPSQIGNTGLKWEKTAQMDAGLEFGLFNNRLSGEVDYYNKQTSDLLLQANVPYTSGFENIYRNVGKMENKGVEVMLNGTIIDGKDFRWTASVNVAYNKNKVKNIQGQILESSGAEQRAVEGQPIGVFFMPKYAGVDPATGDALFYDADGKTTNDYSKAERVVVGKSNPDWTGGFNTNFSYKGFDLSGFFTFVAGNKIYNRAGVYMSNSFAGGYDNQTVDQLRRWQKPGDITDVPRLSAFFTSGDNISSRWLYSGSYIRLKNVTLGYTVPKSVSNILHINSARIYVAGYNLWTKTKYISDPEVNTGVLGNIGGGVDFYTVPQARNFTVGLNVKL</sequence>
<dbReference type="NCBIfam" id="TIGR04057">
    <property type="entry name" value="SusC_RagA_signa"/>
    <property type="match status" value="1"/>
</dbReference>
<evidence type="ECO:0000256" key="5">
    <source>
        <dbReference type="ARBA" id="ARBA00023077"/>
    </source>
</evidence>
<evidence type="ECO:0000256" key="3">
    <source>
        <dbReference type="ARBA" id="ARBA00022452"/>
    </source>
</evidence>
<dbReference type="AlphaFoldDB" id="A0A1H7KQD4"/>
<dbReference type="EMBL" id="FOBB01000001">
    <property type="protein sequence ID" value="SEK88948.1"/>
    <property type="molecule type" value="Genomic_DNA"/>
</dbReference>
<feature type="signal peptide" evidence="10">
    <location>
        <begin position="1"/>
        <end position="21"/>
    </location>
</feature>
<protein>
    <submittedName>
        <fullName evidence="13">TonB-linked outer membrane protein, SusC/RagA family</fullName>
    </submittedName>
</protein>
<dbReference type="Gene3D" id="2.60.40.1120">
    <property type="entry name" value="Carboxypeptidase-like, regulatory domain"/>
    <property type="match status" value="1"/>
</dbReference>
<comment type="similarity">
    <text evidence="8 9">Belongs to the TonB-dependent receptor family.</text>
</comment>
<dbReference type="Proteomes" id="UP000198984">
    <property type="component" value="Unassembled WGS sequence"/>
</dbReference>
<feature type="chain" id="PRO_5011468411" evidence="10">
    <location>
        <begin position="22"/>
        <end position="1020"/>
    </location>
</feature>
<keyword evidence="3 8" id="KW-1134">Transmembrane beta strand</keyword>
<evidence type="ECO:0000256" key="4">
    <source>
        <dbReference type="ARBA" id="ARBA00022692"/>
    </source>
</evidence>
<keyword evidence="10" id="KW-0732">Signal</keyword>
<dbReference type="Pfam" id="PF13715">
    <property type="entry name" value="CarbopepD_reg_2"/>
    <property type="match status" value="1"/>
</dbReference>
<keyword evidence="4 8" id="KW-0812">Transmembrane</keyword>
<evidence type="ECO:0000256" key="9">
    <source>
        <dbReference type="RuleBase" id="RU003357"/>
    </source>
</evidence>
<keyword evidence="14" id="KW-1185">Reference proteome</keyword>
<dbReference type="InterPro" id="IPR023996">
    <property type="entry name" value="TonB-dep_OMP_SusC/RagA"/>
</dbReference>
<evidence type="ECO:0000256" key="6">
    <source>
        <dbReference type="ARBA" id="ARBA00023136"/>
    </source>
</evidence>
<dbReference type="InterPro" id="IPR008969">
    <property type="entry name" value="CarboxyPept-like_regulatory"/>
</dbReference>
<dbReference type="GO" id="GO:0009279">
    <property type="term" value="C:cell outer membrane"/>
    <property type="evidence" value="ECO:0007669"/>
    <property type="project" value="UniProtKB-SubCell"/>
</dbReference>
<dbReference type="Pfam" id="PF00593">
    <property type="entry name" value="TonB_dep_Rec_b-barrel"/>
    <property type="match status" value="1"/>
</dbReference>
<dbReference type="InterPro" id="IPR039426">
    <property type="entry name" value="TonB-dep_rcpt-like"/>
</dbReference>
<keyword evidence="7 8" id="KW-0998">Cell outer membrane</keyword>
<evidence type="ECO:0000313" key="13">
    <source>
        <dbReference type="EMBL" id="SEK88948.1"/>
    </source>
</evidence>
<dbReference type="STRING" id="573321.SAMN04488505_1011079"/>
<dbReference type="Gene3D" id="2.170.130.10">
    <property type="entry name" value="TonB-dependent receptor, plug domain"/>
    <property type="match status" value="1"/>
</dbReference>
<evidence type="ECO:0000256" key="1">
    <source>
        <dbReference type="ARBA" id="ARBA00004571"/>
    </source>
</evidence>
<dbReference type="InterPro" id="IPR036942">
    <property type="entry name" value="Beta-barrel_TonB_sf"/>
</dbReference>
<evidence type="ECO:0000256" key="8">
    <source>
        <dbReference type="PROSITE-ProRule" id="PRU01360"/>
    </source>
</evidence>
<evidence type="ECO:0000259" key="11">
    <source>
        <dbReference type="Pfam" id="PF00593"/>
    </source>
</evidence>
<reference evidence="13 14" key="1">
    <citation type="submission" date="2016-10" db="EMBL/GenBank/DDBJ databases">
        <authorList>
            <person name="de Groot N.N."/>
        </authorList>
    </citation>
    <scope>NUCLEOTIDE SEQUENCE [LARGE SCALE GENOMIC DNA]</scope>
    <source>
        <strain evidence="13 14">DSM 21039</strain>
    </source>
</reference>
<evidence type="ECO:0000256" key="7">
    <source>
        <dbReference type="ARBA" id="ARBA00023237"/>
    </source>
</evidence>
<comment type="subcellular location">
    <subcellularLocation>
        <location evidence="1 8">Cell outer membrane</location>
        <topology evidence="1 8">Multi-pass membrane protein</topology>
    </subcellularLocation>
</comment>
<keyword evidence="5 9" id="KW-0798">TonB box</keyword>
<evidence type="ECO:0000256" key="10">
    <source>
        <dbReference type="SAM" id="SignalP"/>
    </source>
</evidence>
<feature type="domain" description="TonB-dependent receptor plug" evidence="12">
    <location>
        <begin position="116"/>
        <end position="235"/>
    </location>
</feature>
<name>A0A1H7KQD4_9BACT</name>
<keyword evidence="6 8" id="KW-0472">Membrane</keyword>
<keyword evidence="2 8" id="KW-0813">Transport</keyword>
<dbReference type="OrthoDB" id="9768177at2"/>
<evidence type="ECO:0000313" key="14">
    <source>
        <dbReference type="Proteomes" id="UP000198984"/>
    </source>
</evidence>
<dbReference type="PROSITE" id="PS52016">
    <property type="entry name" value="TONB_DEPENDENT_REC_3"/>
    <property type="match status" value="1"/>
</dbReference>
<dbReference type="Gene3D" id="2.40.170.20">
    <property type="entry name" value="TonB-dependent receptor, beta-barrel domain"/>
    <property type="match status" value="1"/>
</dbReference>
<evidence type="ECO:0000256" key="2">
    <source>
        <dbReference type="ARBA" id="ARBA00022448"/>
    </source>
</evidence>
<proteinExistence type="inferred from homology"/>
<accession>A0A1H7KQD4</accession>
<dbReference type="RefSeq" id="WP_089907187.1">
    <property type="nucleotide sequence ID" value="NZ_FOBB01000001.1"/>
</dbReference>
<dbReference type="InterPro" id="IPR023997">
    <property type="entry name" value="TonB-dep_OMP_SusC/RagA_CS"/>
</dbReference>
<dbReference type="Pfam" id="PF07715">
    <property type="entry name" value="Plug"/>
    <property type="match status" value="1"/>
</dbReference>
<evidence type="ECO:0000259" key="12">
    <source>
        <dbReference type="Pfam" id="PF07715"/>
    </source>
</evidence>
<dbReference type="SUPFAM" id="SSF49464">
    <property type="entry name" value="Carboxypeptidase regulatory domain-like"/>
    <property type="match status" value="1"/>
</dbReference>
<feature type="domain" description="TonB-dependent receptor-like beta-barrel" evidence="11">
    <location>
        <begin position="457"/>
        <end position="977"/>
    </location>
</feature>
<dbReference type="InterPro" id="IPR012910">
    <property type="entry name" value="Plug_dom"/>
</dbReference>
<dbReference type="FunFam" id="2.170.130.10:FF:000008">
    <property type="entry name" value="SusC/RagA family TonB-linked outer membrane protein"/>
    <property type="match status" value="1"/>
</dbReference>
<gene>
    <name evidence="13" type="ORF">SAMN04488505_1011079</name>
</gene>
<dbReference type="InterPro" id="IPR037066">
    <property type="entry name" value="Plug_dom_sf"/>
</dbReference>
<dbReference type="SUPFAM" id="SSF56935">
    <property type="entry name" value="Porins"/>
    <property type="match status" value="1"/>
</dbReference>
<organism evidence="13 14">
    <name type="scientific">Chitinophaga rupis</name>
    <dbReference type="NCBI Taxonomy" id="573321"/>
    <lineage>
        <taxon>Bacteria</taxon>
        <taxon>Pseudomonadati</taxon>
        <taxon>Bacteroidota</taxon>
        <taxon>Chitinophagia</taxon>
        <taxon>Chitinophagales</taxon>
        <taxon>Chitinophagaceae</taxon>
        <taxon>Chitinophaga</taxon>
    </lineage>
</organism>
<dbReference type="InterPro" id="IPR000531">
    <property type="entry name" value="Beta-barrel_TonB"/>
</dbReference>